<dbReference type="GO" id="GO:0016987">
    <property type="term" value="F:sigma factor activity"/>
    <property type="evidence" value="ECO:0007669"/>
    <property type="project" value="UniProtKB-KW"/>
</dbReference>
<organism evidence="9 10">
    <name type="scientific">Haliovirga abyssi</name>
    <dbReference type="NCBI Taxonomy" id="2996794"/>
    <lineage>
        <taxon>Bacteria</taxon>
        <taxon>Fusobacteriati</taxon>
        <taxon>Fusobacteriota</taxon>
        <taxon>Fusobacteriia</taxon>
        <taxon>Fusobacteriales</taxon>
        <taxon>Haliovirgaceae</taxon>
        <taxon>Haliovirga</taxon>
    </lineage>
</organism>
<evidence type="ECO:0000256" key="1">
    <source>
        <dbReference type="ARBA" id="ARBA00010641"/>
    </source>
</evidence>
<gene>
    <name evidence="9" type="ORF">HLVA_15210</name>
</gene>
<reference evidence="9 10" key="1">
    <citation type="submission" date="2022-11" db="EMBL/GenBank/DDBJ databases">
        <title>Haliovirga abyssi gen. nov., sp. nov., a mesophilic fermentative bacterium isolated from the Iheya North hydrothermal field and the proposal of Haliovirgaceae fam. nov.</title>
        <authorList>
            <person name="Miyazaki U."/>
            <person name="Tame A."/>
            <person name="Miyazaki J."/>
            <person name="Takai K."/>
            <person name="Sawayama S."/>
            <person name="Kitajima M."/>
            <person name="Okamoto A."/>
            <person name="Nakagawa S."/>
        </authorList>
    </citation>
    <scope>NUCLEOTIDE SEQUENCE [LARGE SCALE GENOMIC DNA]</scope>
    <source>
        <strain evidence="9 10">IC12</strain>
    </source>
</reference>
<evidence type="ECO:0000256" key="6">
    <source>
        <dbReference type="RuleBase" id="RU000716"/>
    </source>
</evidence>
<dbReference type="Gene3D" id="1.10.10.10">
    <property type="entry name" value="Winged helix-like DNA-binding domain superfamily/Winged helix DNA-binding domain"/>
    <property type="match status" value="1"/>
</dbReference>
<dbReference type="Pfam" id="PF08281">
    <property type="entry name" value="Sigma70_r4_2"/>
    <property type="match status" value="1"/>
</dbReference>
<keyword evidence="5 6" id="KW-0804">Transcription</keyword>
<dbReference type="Pfam" id="PF04542">
    <property type="entry name" value="Sigma70_r2"/>
    <property type="match status" value="1"/>
</dbReference>
<evidence type="ECO:0000313" key="9">
    <source>
        <dbReference type="EMBL" id="BDU50952.1"/>
    </source>
</evidence>
<keyword evidence="10" id="KW-1185">Reference proteome</keyword>
<sequence>MKYNFDDIYDEYFDRIFNKVYSMVNNEKDAEDIVQNAFISVYKNLKKFNKKSNIYTWIYKIAINKTYDFFRKKKEEFELKDNHICDDVEIIDDLIFINKKIDELDEENKKIVVLHTIYGYKFREIGKLLKMKLSTVKAKYYKALNLMGGEING</sequence>
<dbReference type="NCBIfam" id="TIGR02937">
    <property type="entry name" value="sigma70-ECF"/>
    <property type="match status" value="1"/>
</dbReference>
<dbReference type="EMBL" id="AP027059">
    <property type="protein sequence ID" value="BDU50952.1"/>
    <property type="molecule type" value="Genomic_DNA"/>
</dbReference>
<protein>
    <recommendedName>
        <fullName evidence="6">RNA polymerase sigma factor</fullName>
    </recommendedName>
</protein>
<name>A0AAU9DLV0_9FUSO</name>
<evidence type="ECO:0000259" key="8">
    <source>
        <dbReference type="Pfam" id="PF08281"/>
    </source>
</evidence>
<comment type="similarity">
    <text evidence="1 6">Belongs to the sigma-70 factor family. ECF subfamily.</text>
</comment>
<dbReference type="InterPro" id="IPR000838">
    <property type="entry name" value="RNA_pol_sigma70_ECF_CS"/>
</dbReference>
<keyword evidence="3 6" id="KW-0731">Sigma factor</keyword>
<dbReference type="GO" id="GO:0006352">
    <property type="term" value="P:DNA-templated transcription initiation"/>
    <property type="evidence" value="ECO:0007669"/>
    <property type="project" value="InterPro"/>
</dbReference>
<dbReference type="InterPro" id="IPR039425">
    <property type="entry name" value="RNA_pol_sigma-70-like"/>
</dbReference>
<dbReference type="KEGG" id="haby:HLVA_15210"/>
<dbReference type="PANTHER" id="PTHR43133">
    <property type="entry name" value="RNA POLYMERASE ECF-TYPE SIGMA FACTO"/>
    <property type="match status" value="1"/>
</dbReference>
<dbReference type="InterPro" id="IPR013324">
    <property type="entry name" value="RNA_pol_sigma_r3/r4-like"/>
</dbReference>
<evidence type="ECO:0000256" key="4">
    <source>
        <dbReference type="ARBA" id="ARBA00023125"/>
    </source>
</evidence>
<dbReference type="InterPro" id="IPR007627">
    <property type="entry name" value="RNA_pol_sigma70_r2"/>
</dbReference>
<dbReference type="SUPFAM" id="SSF88659">
    <property type="entry name" value="Sigma3 and sigma4 domains of RNA polymerase sigma factors"/>
    <property type="match status" value="1"/>
</dbReference>
<evidence type="ECO:0000313" key="10">
    <source>
        <dbReference type="Proteomes" id="UP001321582"/>
    </source>
</evidence>
<feature type="domain" description="RNA polymerase sigma factor 70 region 4 type 2" evidence="8">
    <location>
        <begin position="100"/>
        <end position="145"/>
    </location>
</feature>
<feature type="domain" description="RNA polymerase sigma-70 region 2" evidence="7">
    <location>
        <begin position="8"/>
        <end position="74"/>
    </location>
</feature>
<evidence type="ECO:0000259" key="7">
    <source>
        <dbReference type="Pfam" id="PF04542"/>
    </source>
</evidence>
<proteinExistence type="inferred from homology"/>
<dbReference type="RefSeq" id="WP_307903799.1">
    <property type="nucleotide sequence ID" value="NZ_AP027059.1"/>
</dbReference>
<dbReference type="PROSITE" id="PS01063">
    <property type="entry name" value="SIGMA70_ECF"/>
    <property type="match status" value="1"/>
</dbReference>
<dbReference type="Proteomes" id="UP001321582">
    <property type="component" value="Chromosome"/>
</dbReference>
<dbReference type="InterPro" id="IPR036388">
    <property type="entry name" value="WH-like_DNA-bd_sf"/>
</dbReference>
<evidence type="ECO:0000256" key="5">
    <source>
        <dbReference type="ARBA" id="ARBA00023163"/>
    </source>
</evidence>
<evidence type="ECO:0000256" key="2">
    <source>
        <dbReference type="ARBA" id="ARBA00023015"/>
    </source>
</evidence>
<evidence type="ECO:0000256" key="3">
    <source>
        <dbReference type="ARBA" id="ARBA00023082"/>
    </source>
</evidence>
<dbReference type="InterPro" id="IPR013325">
    <property type="entry name" value="RNA_pol_sigma_r2"/>
</dbReference>
<dbReference type="Gene3D" id="1.10.1740.10">
    <property type="match status" value="1"/>
</dbReference>
<dbReference type="SUPFAM" id="SSF88946">
    <property type="entry name" value="Sigma2 domain of RNA polymerase sigma factors"/>
    <property type="match status" value="1"/>
</dbReference>
<dbReference type="AlphaFoldDB" id="A0AAU9DLV0"/>
<dbReference type="PANTHER" id="PTHR43133:SF51">
    <property type="entry name" value="RNA POLYMERASE SIGMA FACTOR"/>
    <property type="match status" value="1"/>
</dbReference>
<dbReference type="GO" id="GO:0003677">
    <property type="term" value="F:DNA binding"/>
    <property type="evidence" value="ECO:0007669"/>
    <property type="project" value="UniProtKB-KW"/>
</dbReference>
<keyword evidence="2 6" id="KW-0805">Transcription regulation</keyword>
<keyword evidence="4 6" id="KW-0238">DNA-binding</keyword>
<accession>A0AAU9DLV0</accession>
<dbReference type="InterPro" id="IPR014284">
    <property type="entry name" value="RNA_pol_sigma-70_dom"/>
</dbReference>
<dbReference type="InterPro" id="IPR013249">
    <property type="entry name" value="RNA_pol_sigma70_r4_t2"/>
</dbReference>